<dbReference type="InterPro" id="IPR050655">
    <property type="entry name" value="Plant_B3_domain"/>
</dbReference>
<reference evidence="7 8" key="1">
    <citation type="journal article" date="2018" name="Sci. Data">
        <title>The draft genome sequence of cork oak.</title>
        <authorList>
            <person name="Ramos A.M."/>
            <person name="Usie A."/>
            <person name="Barbosa P."/>
            <person name="Barros P.M."/>
            <person name="Capote T."/>
            <person name="Chaves I."/>
            <person name="Simoes F."/>
            <person name="Abreu I."/>
            <person name="Carrasquinho I."/>
            <person name="Faro C."/>
            <person name="Guimaraes J.B."/>
            <person name="Mendonca D."/>
            <person name="Nobrega F."/>
            <person name="Rodrigues L."/>
            <person name="Saibo N.J.M."/>
            <person name="Varela M.C."/>
            <person name="Egas C."/>
            <person name="Matos J."/>
            <person name="Miguel C.M."/>
            <person name="Oliveira M.M."/>
            <person name="Ricardo C.P."/>
            <person name="Goncalves S."/>
        </authorList>
    </citation>
    <scope>NUCLEOTIDE SEQUENCE [LARGE SCALE GENOMIC DNA]</scope>
    <source>
        <strain evidence="8">cv. HL8</strain>
    </source>
</reference>
<dbReference type="Pfam" id="PF02362">
    <property type="entry name" value="B3"/>
    <property type="match status" value="2"/>
</dbReference>
<comment type="caution">
    <text evidence="7">The sequence shown here is derived from an EMBL/GenBank/DDBJ whole genome shotgun (WGS) entry which is preliminary data.</text>
</comment>
<feature type="non-terminal residue" evidence="7">
    <location>
        <position position="337"/>
    </location>
</feature>
<keyword evidence="3" id="KW-0238">DNA-binding</keyword>
<dbReference type="GO" id="GO:0003677">
    <property type="term" value="F:DNA binding"/>
    <property type="evidence" value="ECO:0007669"/>
    <property type="project" value="UniProtKB-KW"/>
</dbReference>
<name>A0AAW0J7Y1_QUESU</name>
<dbReference type="Proteomes" id="UP000237347">
    <property type="component" value="Unassembled WGS sequence"/>
</dbReference>
<organism evidence="7 8">
    <name type="scientific">Quercus suber</name>
    <name type="common">Cork oak</name>
    <dbReference type="NCBI Taxonomy" id="58331"/>
    <lineage>
        <taxon>Eukaryota</taxon>
        <taxon>Viridiplantae</taxon>
        <taxon>Streptophyta</taxon>
        <taxon>Embryophyta</taxon>
        <taxon>Tracheophyta</taxon>
        <taxon>Spermatophyta</taxon>
        <taxon>Magnoliopsida</taxon>
        <taxon>eudicotyledons</taxon>
        <taxon>Gunneridae</taxon>
        <taxon>Pentapetalae</taxon>
        <taxon>rosids</taxon>
        <taxon>fabids</taxon>
        <taxon>Fagales</taxon>
        <taxon>Fagaceae</taxon>
        <taxon>Quercus</taxon>
    </lineage>
</organism>
<evidence type="ECO:0000256" key="4">
    <source>
        <dbReference type="ARBA" id="ARBA00023163"/>
    </source>
</evidence>
<feature type="domain" description="TF-B3" evidence="6">
    <location>
        <begin position="214"/>
        <end position="279"/>
    </location>
</feature>
<evidence type="ECO:0000256" key="3">
    <source>
        <dbReference type="ARBA" id="ARBA00023125"/>
    </source>
</evidence>
<accession>A0AAW0J7Y1</accession>
<dbReference type="EMBL" id="PKMF04000658">
    <property type="protein sequence ID" value="KAK7822691.1"/>
    <property type="molecule type" value="Genomic_DNA"/>
</dbReference>
<dbReference type="Gene3D" id="2.40.330.10">
    <property type="entry name" value="DNA-binding pseudobarrel domain"/>
    <property type="match status" value="3"/>
</dbReference>
<dbReference type="CDD" id="cd10017">
    <property type="entry name" value="B3_DNA"/>
    <property type="match status" value="3"/>
</dbReference>
<evidence type="ECO:0000256" key="2">
    <source>
        <dbReference type="ARBA" id="ARBA00023015"/>
    </source>
</evidence>
<protein>
    <submittedName>
        <fullName evidence="7">B3 domain-containing transcription factor vrn1</fullName>
    </submittedName>
</protein>
<evidence type="ECO:0000256" key="5">
    <source>
        <dbReference type="ARBA" id="ARBA00023242"/>
    </source>
</evidence>
<evidence type="ECO:0000256" key="1">
    <source>
        <dbReference type="ARBA" id="ARBA00004123"/>
    </source>
</evidence>
<gene>
    <name evidence="7" type="primary">VRN1_40</name>
    <name evidence="7" type="ORF">CFP56_036258</name>
</gene>
<feature type="domain" description="TF-B3" evidence="6">
    <location>
        <begin position="14"/>
        <end position="107"/>
    </location>
</feature>
<evidence type="ECO:0000313" key="7">
    <source>
        <dbReference type="EMBL" id="KAK7822691.1"/>
    </source>
</evidence>
<dbReference type="SUPFAM" id="SSF101936">
    <property type="entry name" value="DNA-binding pseudobarrel domain"/>
    <property type="match status" value="3"/>
</dbReference>
<dbReference type="GO" id="GO:0005634">
    <property type="term" value="C:nucleus"/>
    <property type="evidence" value="ECO:0007669"/>
    <property type="project" value="UniProtKB-SubCell"/>
</dbReference>
<dbReference type="InterPro" id="IPR015300">
    <property type="entry name" value="DNA-bd_pseudobarrel_sf"/>
</dbReference>
<dbReference type="PANTHER" id="PTHR31920">
    <property type="entry name" value="B3 DOMAIN-CONTAINING"/>
    <property type="match status" value="1"/>
</dbReference>
<dbReference type="PANTHER" id="PTHR31920:SF147">
    <property type="entry name" value="TF-B3 DOMAIN-CONTAINING PROTEIN"/>
    <property type="match status" value="1"/>
</dbReference>
<evidence type="ECO:0000259" key="6">
    <source>
        <dbReference type="PROSITE" id="PS50863"/>
    </source>
</evidence>
<keyword evidence="2" id="KW-0805">Transcription regulation</keyword>
<dbReference type="PROSITE" id="PS50863">
    <property type="entry name" value="B3"/>
    <property type="match status" value="3"/>
</dbReference>
<keyword evidence="4" id="KW-0804">Transcription</keyword>
<sequence>MFVFSRTHRSRHSHFFKIILPSTVQDMKLRLPEKFVREHGDKLSGVATLAVPNGCTWQVRLEKANNNIWFHGGWRDFVEYHSINYGYFLVFKYKGNSKFHVLVFDMTTTEIKYPSNGDKKRQGSLNENEISTPQELCVKEEVDTELIVIENLPMSSARGSVLSGGGERALQAARMFKPKNPSFIRVIPAYSLIRNFVYVCPEFSKNYACGKKNIKLQASSGKCWPCQFCFKDGTTSPKTIGVGWKPFARDNGIKEGDVCVFELINRKEVVLKVSIFRASSGKCWPCQFCFKDGTTSPKTIGVGWKPFARDNGIKEGDVCVFELINRKEVVLKVSIFR</sequence>
<keyword evidence="8" id="KW-1185">Reference proteome</keyword>
<dbReference type="SMART" id="SM01019">
    <property type="entry name" value="B3"/>
    <property type="match status" value="2"/>
</dbReference>
<dbReference type="AlphaFoldDB" id="A0AAW0J7Y1"/>
<comment type="subcellular location">
    <subcellularLocation>
        <location evidence="1">Nucleus</location>
    </subcellularLocation>
</comment>
<keyword evidence="5" id="KW-0539">Nucleus</keyword>
<proteinExistence type="predicted"/>
<dbReference type="InterPro" id="IPR003340">
    <property type="entry name" value="B3_DNA-bd"/>
</dbReference>
<feature type="domain" description="TF-B3" evidence="6">
    <location>
        <begin position="280"/>
        <end position="337"/>
    </location>
</feature>
<evidence type="ECO:0000313" key="8">
    <source>
        <dbReference type="Proteomes" id="UP000237347"/>
    </source>
</evidence>